<sequence>KRRYPYYLENNLSSVEWIESYNKEINTRIKKLQVKEKEIFEKLV</sequence>
<comment type="caution">
    <text evidence="1">The sequence shown here is derived from an EMBL/GenBank/DDBJ whole genome shotgun (WGS) entry which is preliminary data.</text>
</comment>
<protein>
    <submittedName>
        <fullName evidence="1">Uncharacterized protein</fullName>
    </submittedName>
</protein>
<evidence type="ECO:0000313" key="1">
    <source>
        <dbReference type="EMBL" id="ETJ33178.1"/>
    </source>
</evidence>
<reference evidence="1" key="1">
    <citation type="submission" date="2013-12" db="EMBL/GenBank/DDBJ databases">
        <title>A Varibaculum cambriense genome reconstructed from a premature infant gut community with otherwise low bacterial novelty that shifts toward anaerobic metabolism during the third week of life.</title>
        <authorList>
            <person name="Brown C.T."/>
            <person name="Sharon I."/>
            <person name="Thomas B.C."/>
            <person name="Castelle C.J."/>
            <person name="Morowitz M.J."/>
            <person name="Banfield J.F."/>
        </authorList>
    </citation>
    <scope>NUCLEOTIDE SEQUENCE</scope>
</reference>
<feature type="non-terminal residue" evidence="1">
    <location>
        <position position="1"/>
    </location>
</feature>
<name>W1XS45_9ZZZZ</name>
<dbReference type="AlphaFoldDB" id="W1XS45"/>
<accession>W1XS45</accession>
<proteinExistence type="predicted"/>
<gene>
    <name evidence="1" type="ORF">Q604_UNBC12374G0001</name>
</gene>
<dbReference type="EMBL" id="AZMM01012374">
    <property type="protein sequence ID" value="ETJ33178.1"/>
    <property type="molecule type" value="Genomic_DNA"/>
</dbReference>
<organism evidence="1">
    <name type="scientific">human gut metagenome</name>
    <dbReference type="NCBI Taxonomy" id="408170"/>
    <lineage>
        <taxon>unclassified sequences</taxon>
        <taxon>metagenomes</taxon>
        <taxon>organismal metagenomes</taxon>
    </lineage>
</organism>